<dbReference type="GO" id="GO:0005886">
    <property type="term" value="C:plasma membrane"/>
    <property type="evidence" value="ECO:0007669"/>
    <property type="project" value="UniProtKB-SubCell"/>
</dbReference>
<keyword evidence="5 12" id="KW-1003">Cell membrane</keyword>
<protein>
    <recommendedName>
        <fullName evidence="12">Na(+)/H(+) antiporter NhaA</fullName>
    </recommendedName>
    <alternativeName>
        <fullName evidence="12">Sodium/proton antiporter NhaA</fullName>
    </alternativeName>
</protein>
<dbReference type="InterPro" id="IPR023171">
    <property type="entry name" value="Na/H_antiporter_dom_sf"/>
</dbReference>
<feature type="transmembrane region" description="Helical" evidence="12">
    <location>
        <begin position="348"/>
        <end position="370"/>
    </location>
</feature>
<keyword evidence="6 12" id="KW-0812">Transmembrane</keyword>
<dbReference type="InterPro" id="IPR004670">
    <property type="entry name" value="NhaA"/>
</dbReference>
<dbReference type="Gene3D" id="1.20.1530.10">
    <property type="entry name" value="Na+/H+ antiporter like domain"/>
    <property type="match status" value="1"/>
</dbReference>
<comment type="catalytic activity">
    <reaction evidence="12">
        <text>Na(+)(in) + 2 H(+)(out) = Na(+)(out) + 2 H(+)(in)</text>
        <dbReference type="Rhea" id="RHEA:29251"/>
        <dbReference type="ChEBI" id="CHEBI:15378"/>
        <dbReference type="ChEBI" id="CHEBI:29101"/>
    </reaction>
</comment>
<evidence type="ECO:0000256" key="3">
    <source>
        <dbReference type="ARBA" id="ARBA00022448"/>
    </source>
</evidence>
<keyword evidence="7 12" id="KW-1133">Transmembrane helix</keyword>
<reference evidence="13 14" key="1">
    <citation type="submission" date="2019-10" db="EMBL/GenBank/DDBJ databases">
        <title>Nocardioides novel species isolated from the excrement of Marmot.</title>
        <authorList>
            <person name="Zhang G."/>
        </authorList>
    </citation>
    <scope>NUCLEOTIDE SEQUENCE [LARGE SCALE GENOMIC DNA]</scope>
    <source>
        <strain evidence="14">zg-579</strain>
    </source>
</reference>
<comment type="function">
    <text evidence="12">Na(+)/H(+) antiporter that extrudes sodium in exchange for external protons.</text>
</comment>
<dbReference type="InterPro" id="IPR036249">
    <property type="entry name" value="Thioredoxin-like_sf"/>
</dbReference>
<feature type="transmembrane region" description="Helical" evidence="12">
    <location>
        <begin position="382"/>
        <end position="402"/>
    </location>
</feature>
<dbReference type="PROSITE" id="PS51352">
    <property type="entry name" value="THIOREDOXIN_2"/>
    <property type="match status" value="1"/>
</dbReference>
<comment type="caution">
    <text evidence="13">The sequence shown here is derived from an EMBL/GenBank/DDBJ whole genome shotgun (WGS) entry which is preliminary data.</text>
</comment>
<evidence type="ECO:0000256" key="5">
    <source>
        <dbReference type="ARBA" id="ARBA00022475"/>
    </source>
</evidence>
<evidence type="ECO:0000256" key="2">
    <source>
        <dbReference type="ARBA" id="ARBA00007006"/>
    </source>
</evidence>
<comment type="similarity">
    <text evidence="12">Belongs to the NhaA Na(+)/H(+) (TC 2.A.33) antiporter family.</text>
</comment>
<dbReference type="EMBL" id="WLCI01000002">
    <property type="protein sequence ID" value="MTB93659.1"/>
    <property type="molecule type" value="Genomic_DNA"/>
</dbReference>
<keyword evidence="11 12" id="KW-0739">Sodium transport</keyword>
<dbReference type="Proteomes" id="UP000433406">
    <property type="component" value="Unassembled WGS sequence"/>
</dbReference>
<feature type="transmembrane region" description="Helical" evidence="12">
    <location>
        <begin position="54"/>
        <end position="71"/>
    </location>
</feature>
<keyword evidence="4 12" id="KW-0050">Antiport</keyword>
<dbReference type="HAMAP" id="MF_01844">
    <property type="entry name" value="NhaA"/>
    <property type="match status" value="1"/>
</dbReference>
<dbReference type="Gene3D" id="3.40.30.10">
    <property type="entry name" value="Glutaredoxin"/>
    <property type="match status" value="1"/>
</dbReference>
<keyword evidence="8 12" id="KW-0915">Sodium</keyword>
<dbReference type="GO" id="GO:0006885">
    <property type="term" value="P:regulation of pH"/>
    <property type="evidence" value="ECO:0007669"/>
    <property type="project" value="UniProtKB-UniRule"/>
</dbReference>
<evidence type="ECO:0000256" key="12">
    <source>
        <dbReference type="HAMAP-Rule" id="MF_01844"/>
    </source>
</evidence>
<dbReference type="InterPro" id="IPR013766">
    <property type="entry name" value="Thioredoxin_domain"/>
</dbReference>
<dbReference type="AlphaFoldDB" id="A0A6I3J741"/>
<accession>A0A6I3J741</accession>
<keyword evidence="3 12" id="KW-0813">Transport</keyword>
<feature type="transmembrane region" description="Helical" evidence="12">
    <location>
        <begin position="113"/>
        <end position="135"/>
    </location>
</feature>
<dbReference type="SUPFAM" id="SSF52833">
    <property type="entry name" value="Thioredoxin-like"/>
    <property type="match status" value="1"/>
</dbReference>
<dbReference type="NCBIfam" id="TIGR00773">
    <property type="entry name" value="NhaA"/>
    <property type="match status" value="1"/>
</dbReference>
<dbReference type="PANTHER" id="PTHR30341:SF0">
    <property type="entry name" value="NA(+)_H(+) ANTIPORTER NHAA"/>
    <property type="match status" value="1"/>
</dbReference>
<keyword evidence="9 12" id="KW-0406">Ion transport</keyword>
<feature type="transmembrane region" description="Helical" evidence="12">
    <location>
        <begin position="199"/>
        <end position="228"/>
    </location>
</feature>
<evidence type="ECO:0000256" key="7">
    <source>
        <dbReference type="ARBA" id="ARBA00022989"/>
    </source>
</evidence>
<dbReference type="Pfam" id="PF06965">
    <property type="entry name" value="Na_H_antiport_1"/>
    <property type="match status" value="1"/>
</dbReference>
<feature type="transmembrane region" description="Helical" evidence="12">
    <location>
        <begin position="312"/>
        <end position="336"/>
    </location>
</feature>
<comment type="subcellular location">
    <subcellularLocation>
        <location evidence="1">Cell inner membrane</location>
        <topology evidence="1">Multi-pass membrane protein</topology>
    </subcellularLocation>
    <subcellularLocation>
        <location evidence="12">Cell membrane</location>
        <topology evidence="12">Multi-pass membrane protein</topology>
    </subcellularLocation>
</comment>
<proteinExistence type="inferred from homology"/>
<feature type="transmembrane region" description="Helical" evidence="12">
    <location>
        <begin position="173"/>
        <end position="192"/>
    </location>
</feature>
<evidence type="ECO:0000313" key="14">
    <source>
        <dbReference type="Proteomes" id="UP000433406"/>
    </source>
</evidence>
<evidence type="ECO:0000256" key="6">
    <source>
        <dbReference type="ARBA" id="ARBA00022692"/>
    </source>
</evidence>
<name>A0A6I3J741_9ACTN</name>
<sequence length="594" mass="62437">MHTESASAALLVAAAVVALVWANSPWSGSYEALWHTTVEVAIGGDGISMDLHHWINDGLMVLFFFVIGLEVRREAAVGELTERRRVVVPLVAGVGGMLVPAAVYLALNPSGPAAAGWGAVIGTDTAFLLGVLALVGPAVSTQLRIFLLTLTVIDDVVAVSVIGLAYTDELSPVPLAIAGAALAGLVVLVRLGQWRASPYVALVVIAWLATFESGLHASIAGMLAGLLVPAAEPDRAQVEAAALRFRAFRQSPMPGVQRSARQELTRAISVNERLQEALHGWAGYVVVPLFALANAGVDLRGGVLGDALASPVTWGVVAGLVVGKAVGIGLGALLAVRAGWGELPQGVGMGHVLAGGALSGIGFTVSLLIVDLAFDDDRLRDEATVGVLLSVVVASAVGWLVFRVAARRFGQEDAALPAVLSVPVDPERDHVHGPVDAPLTLVEYLDFECPFCARATGSAREVRAHFGDRLRYVARHLPMGMHPHAPLAAVAAEAAARQGAFWEMHDRLFSHQDALEHEDLVGHAAALGLDVEQFIRDLAEDAVHERVRQDLDSAAASGARGTPTFFVGDRRHEGPWDARTLIAALEASTLSARR</sequence>
<keyword evidence="10 12" id="KW-0472">Membrane</keyword>
<feature type="transmembrane region" description="Helical" evidence="12">
    <location>
        <begin position="147"/>
        <end position="167"/>
    </location>
</feature>
<evidence type="ECO:0000256" key="1">
    <source>
        <dbReference type="ARBA" id="ARBA00004429"/>
    </source>
</evidence>
<keyword evidence="14" id="KW-1185">Reference proteome</keyword>
<dbReference type="InterPro" id="IPR012336">
    <property type="entry name" value="Thioredoxin-like_fold"/>
</dbReference>
<gene>
    <name evidence="12 13" type="primary">nhaA</name>
    <name evidence="13" type="ORF">GGQ22_01045</name>
</gene>
<organism evidence="13 14">
    <name type="scientific">Nocardioides marmotae</name>
    <dbReference type="NCBI Taxonomy" id="2663857"/>
    <lineage>
        <taxon>Bacteria</taxon>
        <taxon>Bacillati</taxon>
        <taxon>Actinomycetota</taxon>
        <taxon>Actinomycetes</taxon>
        <taxon>Propionibacteriales</taxon>
        <taxon>Nocardioidaceae</taxon>
        <taxon>Nocardioides</taxon>
    </lineage>
</organism>
<dbReference type="PANTHER" id="PTHR30341">
    <property type="entry name" value="SODIUM ION/PROTON ANTIPORTER NHAA-RELATED"/>
    <property type="match status" value="1"/>
</dbReference>
<evidence type="ECO:0000256" key="8">
    <source>
        <dbReference type="ARBA" id="ARBA00023053"/>
    </source>
</evidence>
<dbReference type="GO" id="GO:0015385">
    <property type="term" value="F:sodium:proton antiporter activity"/>
    <property type="evidence" value="ECO:0007669"/>
    <property type="project" value="UniProtKB-UniRule"/>
</dbReference>
<evidence type="ECO:0000256" key="4">
    <source>
        <dbReference type="ARBA" id="ARBA00022449"/>
    </source>
</evidence>
<evidence type="ECO:0000256" key="10">
    <source>
        <dbReference type="ARBA" id="ARBA00023136"/>
    </source>
</evidence>
<dbReference type="Pfam" id="PF13462">
    <property type="entry name" value="Thioredoxin_4"/>
    <property type="match status" value="1"/>
</dbReference>
<comment type="similarity">
    <text evidence="2">In the N-terminal section; belongs to the NhaA Na(+)/H(+) (TC 2.A.33) antiporter family.</text>
</comment>
<evidence type="ECO:0000256" key="11">
    <source>
        <dbReference type="ARBA" id="ARBA00023201"/>
    </source>
</evidence>
<feature type="transmembrane region" description="Helical" evidence="12">
    <location>
        <begin position="86"/>
        <end position="107"/>
    </location>
</feature>
<evidence type="ECO:0000313" key="13">
    <source>
        <dbReference type="EMBL" id="MTB93659.1"/>
    </source>
</evidence>
<evidence type="ECO:0000256" key="9">
    <source>
        <dbReference type="ARBA" id="ARBA00023065"/>
    </source>
</evidence>